<gene>
    <name evidence="1" type="ORF">Vbra_13235</name>
</gene>
<reference evidence="1 2" key="1">
    <citation type="submission" date="2014-11" db="EMBL/GenBank/DDBJ databases">
        <authorList>
            <person name="Zhu J."/>
            <person name="Qi W."/>
            <person name="Song R."/>
        </authorList>
    </citation>
    <scope>NUCLEOTIDE SEQUENCE [LARGE SCALE GENOMIC DNA]</scope>
</reference>
<protein>
    <submittedName>
        <fullName evidence="1">Uncharacterized protein</fullName>
    </submittedName>
</protein>
<dbReference type="EMBL" id="CDMY01000307">
    <property type="protein sequence ID" value="CEM01645.1"/>
    <property type="molecule type" value="Genomic_DNA"/>
</dbReference>
<proteinExistence type="predicted"/>
<name>A0A0G4EU81_VITBC</name>
<dbReference type="Proteomes" id="UP000041254">
    <property type="component" value="Unassembled WGS sequence"/>
</dbReference>
<accession>A0A0G4EU81</accession>
<dbReference type="VEuPathDB" id="CryptoDB:Vbra_13235"/>
<organism evidence="1 2">
    <name type="scientific">Vitrella brassicaformis (strain CCMP3155)</name>
    <dbReference type="NCBI Taxonomy" id="1169540"/>
    <lineage>
        <taxon>Eukaryota</taxon>
        <taxon>Sar</taxon>
        <taxon>Alveolata</taxon>
        <taxon>Colpodellida</taxon>
        <taxon>Vitrellaceae</taxon>
        <taxon>Vitrella</taxon>
    </lineage>
</organism>
<dbReference type="InParanoid" id="A0A0G4EU81"/>
<sequence>MGHRSGQLLLVDESVPLQCPQRRLHLQRRAEGHHAGAAFSRDWRVVAGGCGHRTSFADGRQSPAHPIGG</sequence>
<dbReference type="AlphaFoldDB" id="A0A0G4EU81"/>
<keyword evidence="2" id="KW-1185">Reference proteome</keyword>
<evidence type="ECO:0000313" key="1">
    <source>
        <dbReference type="EMBL" id="CEM01645.1"/>
    </source>
</evidence>
<evidence type="ECO:0000313" key="2">
    <source>
        <dbReference type="Proteomes" id="UP000041254"/>
    </source>
</evidence>